<evidence type="ECO:0000313" key="7">
    <source>
        <dbReference type="Proteomes" id="UP000255036"/>
    </source>
</evidence>
<evidence type="ECO:0000256" key="2">
    <source>
        <dbReference type="ARBA" id="ARBA00022692"/>
    </source>
</evidence>
<dbReference type="RefSeq" id="WP_115482303.1">
    <property type="nucleotide sequence ID" value="NZ_QRCT01000034.1"/>
</dbReference>
<feature type="transmembrane region" description="Helical" evidence="5">
    <location>
        <begin position="233"/>
        <end position="252"/>
    </location>
</feature>
<evidence type="ECO:0000256" key="1">
    <source>
        <dbReference type="ARBA" id="ARBA00004141"/>
    </source>
</evidence>
<feature type="transmembrane region" description="Helical" evidence="5">
    <location>
        <begin position="153"/>
        <end position="172"/>
    </location>
</feature>
<accession>A0A371ATS2</accession>
<feature type="transmembrane region" description="Helical" evidence="5">
    <location>
        <begin position="205"/>
        <end position="227"/>
    </location>
</feature>
<sequence>MLEVILRGLVFIIAAPFVGGLLSGIDRKITARMQGRRGPSIFQSFYDVRKLLSKQVLIVNSLQHMLVWGFLIFVVFTGVLFFAGEDILLVIFSLTTAVMFMVMASYSVNSPFSAMGSQRELIQMMSYEPMLLISAVGFYMATGTFNIKGIMQANIPAIVYLPGVFAGFLYILTVKLGKSPFDLSNSHHAHQEMVKGITTEMSGSVFALIEIAHWYENVFLLGIVGLFIVSNQWWSWIIAGIVILITFFLEILIDNTSARVKWDVMLKTVWAITLVVGGINIFILDIIR</sequence>
<dbReference type="OrthoDB" id="9778499at2"/>
<comment type="caution">
    <text evidence="6">The sequence shown here is derived from an EMBL/GenBank/DDBJ whole genome shotgun (WGS) entry which is preliminary data.</text>
</comment>
<keyword evidence="2 5" id="KW-0812">Transmembrane</keyword>
<evidence type="ECO:0000256" key="4">
    <source>
        <dbReference type="ARBA" id="ARBA00023136"/>
    </source>
</evidence>
<dbReference type="EMBL" id="QRCT01000034">
    <property type="protein sequence ID" value="RDU22961.1"/>
    <property type="molecule type" value="Genomic_DNA"/>
</dbReference>
<feature type="transmembrane region" description="Helical" evidence="5">
    <location>
        <begin position="264"/>
        <end position="287"/>
    </location>
</feature>
<dbReference type="PANTHER" id="PTHR43359:SF1">
    <property type="entry name" value="FORMATE HYDROGENLYASE SUBUNIT 4-RELATED"/>
    <property type="match status" value="1"/>
</dbReference>
<dbReference type="InterPro" id="IPR052561">
    <property type="entry name" value="ComplexI_Subunit1"/>
</dbReference>
<name>A0A371ATS2_9FIRM</name>
<dbReference type="PANTHER" id="PTHR43359">
    <property type="entry name" value="FORMATE HYDROGENLYASE SUBUNIT 4"/>
    <property type="match status" value="1"/>
</dbReference>
<dbReference type="GO" id="GO:0005886">
    <property type="term" value="C:plasma membrane"/>
    <property type="evidence" value="ECO:0007669"/>
    <property type="project" value="TreeGrafter"/>
</dbReference>
<feature type="transmembrane region" description="Helical" evidence="5">
    <location>
        <begin position="6"/>
        <end position="25"/>
    </location>
</feature>
<evidence type="ECO:0000256" key="3">
    <source>
        <dbReference type="ARBA" id="ARBA00022989"/>
    </source>
</evidence>
<dbReference type="Proteomes" id="UP000255036">
    <property type="component" value="Unassembled WGS sequence"/>
</dbReference>
<feature type="transmembrane region" description="Helical" evidence="5">
    <location>
        <begin position="57"/>
        <end position="81"/>
    </location>
</feature>
<protein>
    <submittedName>
        <fullName evidence="6">NADH-quinone oxidoreductase subunit H</fullName>
    </submittedName>
</protein>
<dbReference type="AlphaFoldDB" id="A0A371ATS2"/>
<feature type="transmembrane region" description="Helical" evidence="5">
    <location>
        <begin position="87"/>
        <end position="108"/>
    </location>
</feature>
<proteinExistence type="predicted"/>
<keyword evidence="7" id="KW-1185">Reference proteome</keyword>
<organism evidence="6 7">
    <name type="scientific">Anaerosacchariphilus polymeriproducens</name>
    <dbReference type="NCBI Taxonomy" id="1812858"/>
    <lineage>
        <taxon>Bacteria</taxon>
        <taxon>Bacillati</taxon>
        <taxon>Bacillota</taxon>
        <taxon>Clostridia</taxon>
        <taxon>Lachnospirales</taxon>
        <taxon>Lachnospiraceae</taxon>
        <taxon>Anaerosacchariphilus</taxon>
    </lineage>
</organism>
<comment type="subcellular location">
    <subcellularLocation>
        <location evidence="1">Membrane</location>
        <topology evidence="1">Multi-pass membrane protein</topology>
    </subcellularLocation>
</comment>
<gene>
    <name evidence="6" type="ORF">DWV06_11345</name>
</gene>
<evidence type="ECO:0000256" key="5">
    <source>
        <dbReference type="SAM" id="Phobius"/>
    </source>
</evidence>
<dbReference type="Pfam" id="PF00146">
    <property type="entry name" value="NADHdh"/>
    <property type="match status" value="1"/>
</dbReference>
<keyword evidence="3 5" id="KW-1133">Transmembrane helix</keyword>
<dbReference type="InterPro" id="IPR001694">
    <property type="entry name" value="NADH_UbQ_OxRdtase_su1/FPO"/>
</dbReference>
<evidence type="ECO:0000313" key="6">
    <source>
        <dbReference type="EMBL" id="RDU22961.1"/>
    </source>
</evidence>
<reference evidence="6 7" key="1">
    <citation type="submission" date="2018-07" db="EMBL/GenBank/DDBJ databases">
        <title>Anaerosacharophilus polymeroproducens gen. nov. sp. nov., an anaerobic bacterium isolated from salt field.</title>
        <authorList>
            <person name="Kim W."/>
            <person name="Yang S.-H."/>
            <person name="Oh J."/>
            <person name="Lee J.-H."/>
            <person name="Kwon K.K."/>
        </authorList>
    </citation>
    <scope>NUCLEOTIDE SEQUENCE [LARGE SCALE GENOMIC DNA]</scope>
    <source>
        <strain evidence="6 7">MCWD5</strain>
    </source>
</reference>
<keyword evidence="4 5" id="KW-0472">Membrane</keyword>